<keyword evidence="7" id="KW-0812">Transmembrane</keyword>
<dbReference type="CDD" id="cd06225">
    <property type="entry name" value="HAMP"/>
    <property type="match status" value="1"/>
</dbReference>
<evidence type="ECO:0000256" key="3">
    <source>
        <dbReference type="ARBA" id="ARBA00012438"/>
    </source>
</evidence>
<evidence type="ECO:0000259" key="8">
    <source>
        <dbReference type="PROSITE" id="PS50109"/>
    </source>
</evidence>
<protein>
    <recommendedName>
        <fullName evidence="3">histidine kinase</fullName>
        <ecNumber evidence="3">2.7.13.3</ecNumber>
    </recommendedName>
</protein>
<dbReference type="Proteomes" id="UP000182737">
    <property type="component" value="Unassembled WGS sequence"/>
</dbReference>
<dbReference type="InterPro" id="IPR036890">
    <property type="entry name" value="HATPase_C_sf"/>
</dbReference>
<evidence type="ECO:0000256" key="5">
    <source>
        <dbReference type="ARBA" id="ARBA00022679"/>
    </source>
</evidence>
<dbReference type="Gene3D" id="3.30.565.10">
    <property type="entry name" value="Histidine kinase-like ATPase, C-terminal domain"/>
    <property type="match status" value="1"/>
</dbReference>
<keyword evidence="11" id="KW-1185">Reference proteome</keyword>
<dbReference type="Pfam" id="PF06580">
    <property type="entry name" value="His_kinase"/>
    <property type="match status" value="1"/>
</dbReference>
<keyword evidence="5" id="KW-0808">Transferase</keyword>
<dbReference type="SMART" id="SM00304">
    <property type="entry name" value="HAMP"/>
    <property type="match status" value="1"/>
</dbReference>
<comment type="catalytic activity">
    <reaction evidence="1">
        <text>ATP + protein L-histidine = ADP + protein N-phospho-L-histidine.</text>
        <dbReference type="EC" id="2.7.13.3"/>
    </reaction>
</comment>
<dbReference type="RefSeq" id="WP_074931402.1">
    <property type="nucleotide sequence ID" value="NZ_FORI01000005.1"/>
</dbReference>
<keyword evidence="7" id="KW-0472">Membrane</keyword>
<keyword evidence="6" id="KW-0418">Kinase</keyword>
<dbReference type="GO" id="GO:0016020">
    <property type="term" value="C:membrane"/>
    <property type="evidence" value="ECO:0007669"/>
    <property type="project" value="UniProtKB-SubCell"/>
</dbReference>
<dbReference type="OrthoDB" id="370211at2"/>
<evidence type="ECO:0000313" key="11">
    <source>
        <dbReference type="Proteomes" id="UP000182737"/>
    </source>
</evidence>
<dbReference type="EC" id="2.7.13.3" evidence="3"/>
<dbReference type="Gene3D" id="6.10.340.10">
    <property type="match status" value="1"/>
</dbReference>
<dbReference type="InterPro" id="IPR003594">
    <property type="entry name" value="HATPase_dom"/>
</dbReference>
<dbReference type="Pfam" id="PF02518">
    <property type="entry name" value="HATPase_c"/>
    <property type="match status" value="1"/>
</dbReference>
<evidence type="ECO:0000313" key="10">
    <source>
        <dbReference type="EMBL" id="SFI74111.1"/>
    </source>
</evidence>
<accession>A0A1I3KNL7</accession>
<sequence>MKFNPINYIRNKSLRWRIMMCIGIAILMLVASLLTTMRLSLYSMSNLGDSYKSNSELTHFSQAVTTTEKAMEDYVNYRTFESIDAYYNARTKIEDYFEKFQELPSKNDVAHKEYIVHQLTEAFLYYSNLAISARRANNEDEIQKNYTYAMDSYNYLISQVLELNNLRLQQNAERYDANQSKIVISNTLGIVFFLVFSVMIFFVLYITITSIMEPLVEISEVAHKVARRNFDVPLFNRESNDEIGNICKAFDRMIISIREYIDTIWEKARTEAELKEKEIEMQALYTDAQLRALQNQINPHFLFNTLNTGAQLAMMENADKTCYFIEQVADFFRYNIQQQSRTVSIDEELALVDNFVYIMKVRFGNRLEFIKNIPEGTFPQQIPSMTLQPLVENCIKHGLKNAKGIISLEVSVEEKNIVISISDNGEGMPQKTRDAVFKAVMAGTTRLPDDVLDDNSTHNGTGLISVFLRLQLQFHRYDLFDITDAEGGGTKFIIRIPKHV</sequence>
<dbReference type="SUPFAM" id="SSF158472">
    <property type="entry name" value="HAMP domain-like"/>
    <property type="match status" value="1"/>
</dbReference>
<feature type="transmembrane region" description="Helical" evidence="7">
    <location>
        <begin position="188"/>
        <end position="208"/>
    </location>
</feature>
<feature type="domain" description="HAMP" evidence="9">
    <location>
        <begin position="209"/>
        <end position="262"/>
    </location>
</feature>
<dbReference type="AlphaFoldDB" id="A0A1I3KNL7"/>
<dbReference type="PROSITE" id="PS50885">
    <property type="entry name" value="HAMP"/>
    <property type="match status" value="1"/>
</dbReference>
<reference evidence="11" key="1">
    <citation type="submission" date="2016-10" db="EMBL/GenBank/DDBJ databases">
        <authorList>
            <person name="Varghese N."/>
            <person name="Submissions S."/>
        </authorList>
    </citation>
    <scope>NUCLEOTIDE SEQUENCE [LARGE SCALE GENOMIC DNA]</scope>
    <source>
        <strain evidence="11">XBD1002</strain>
    </source>
</reference>
<evidence type="ECO:0000256" key="6">
    <source>
        <dbReference type="ARBA" id="ARBA00022777"/>
    </source>
</evidence>
<gene>
    <name evidence="10" type="ORF">SAMN04487775_10571</name>
</gene>
<dbReference type="InterPro" id="IPR003660">
    <property type="entry name" value="HAMP_dom"/>
</dbReference>
<dbReference type="GO" id="GO:0000155">
    <property type="term" value="F:phosphorelay sensor kinase activity"/>
    <property type="evidence" value="ECO:0007669"/>
    <property type="project" value="InterPro"/>
</dbReference>
<dbReference type="SMART" id="SM00387">
    <property type="entry name" value="HATPase_c"/>
    <property type="match status" value="1"/>
</dbReference>
<keyword evidence="4" id="KW-0597">Phosphoprotein</keyword>
<dbReference type="EMBL" id="FORI01000005">
    <property type="protein sequence ID" value="SFI74111.1"/>
    <property type="molecule type" value="Genomic_DNA"/>
</dbReference>
<evidence type="ECO:0000256" key="1">
    <source>
        <dbReference type="ARBA" id="ARBA00000085"/>
    </source>
</evidence>
<dbReference type="PANTHER" id="PTHR34220:SF7">
    <property type="entry name" value="SENSOR HISTIDINE KINASE YPDA"/>
    <property type="match status" value="1"/>
</dbReference>
<evidence type="ECO:0000256" key="7">
    <source>
        <dbReference type="SAM" id="Phobius"/>
    </source>
</evidence>
<comment type="subcellular location">
    <subcellularLocation>
        <location evidence="2">Membrane</location>
    </subcellularLocation>
</comment>
<feature type="transmembrane region" description="Helical" evidence="7">
    <location>
        <begin position="14"/>
        <end position="34"/>
    </location>
</feature>
<proteinExistence type="predicted"/>
<evidence type="ECO:0000256" key="2">
    <source>
        <dbReference type="ARBA" id="ARBA00004370"/>
    </source>
</evidence>
<dbReference type="InterPro" id="IPR005467">
    <property type="entry name" value="His_kinase_dom"/>
</dbReference>
<organism evidence="10 11">
    <name type="scientific">Treponema bryantii</name>
    <dbReference type="NCBI Taxonomy" id="163"/>
    <lineage>
        <taxon>Bacteria</taxon>
        <taxon>Pseudomonadati</taxon>
        <taxon>Spirochaetota</taxon>
        <taxon>Spirochaetia</taxon>
        <taxon>Spirochaetales</taxon>
        <taxon>Treponemataceae</taxon>
        <taxon>Treponema</taxon>
    </lineage>
</organism>
<evidence type="ECO:0000256" key="4">
    <source>
        <dbReference type="ARBA" id="ARBA00022553"/>
    </source>
</evidence>
<dbReference type="PROSITE" id="PS50109">
    <property type="entry name" value="HIS_KIN"/>
    <property type="match status" value="1"/>
</dbReference>
<dbReference type="InterPro" id="IPR050640">
    <property type="entry name" value="Bact_2-comp_sensor_kinase"/>
</dbReference>
<dbReference type="Pfam" id="PF00672">
    <property type="entry name" value="HAMP"/>
    <property type="match status" value="1"/>
</dbReference>
<name>A0A1I3KNL7_9SPIR</name>
<keyword evidence="7" id="KW-1133">Transmembrane helix</keyword>
<dbReference type="PANTHER" id="PTHR34220">
    <property type="entry name" value="SENSOR HISTIDINE KINASE YPDA"/>
    <property type="match status" value="1"/>
</dbReference>
<dbReference type="SUPFAM" id="SSF55874">
    <property type="entry name" value="ATPase domain of HSP90 chaperone/DNA topoisomerase II/histidine kinase"/>
    <property type="match status" value="1"/>
</dbReference>
<evidence type="ECO:0000259" key="9">
    <source>
        <dbReference type="PROSITE" id="PS50885"/>
    </source>
</evidence>
<dbReference type="InterPro" id="IPR010559">
    <property type="entry name" value="Sig_transdc_His_kin_internal"/>
</dbReference>
<feature type="domain" description="Histidine kinase" evidence="8">
    <location>
        <begin position="387"/>
        <end position="500"/>
    </location>
</feature>